<dbReference type="VEuPathDB" id="FungiDB:VP01_2686g2"/>
<evidence type="ECO:0000313" key="1">
    <source>
        <dbReference type="EMBL" id="KNZ55419.1"/>
    </source>
</evidence>
<dbReference type="Proteomes" id="UP000037035">
    <property type="component" value="Unassembled WGS sequence"/>
</dbReference>
<dbReference type="STRING" id="27349.A0A0L6V3X6"/>
<sequence>MPFYRPFTPLLGWNTIYFGILILEDIFGKKLATKNRKPVCYKQMEENYILEKFSEGQVSKWKRLGLNVFWIGTVSNQIRIDDKTPHKAIVYEPGEITCYNRLKDIWMNSASDMIKEEKEIYEILGEFEGTRRINSFRHQLYHHVLARNAQKFNSALGRHLGHQIQWLRLINHFNISNDPRKIGGQLLFKSKWVNRGLTEKDLSQFAALAIRSVYGKSEAIRRLKLNSYMANVPYPPHWWPEDFSKDCSQYGLDPLTILKVGDALQFGSRTLIPNAPRTVPIDEAFVQVLQIMTDQERLLPWRASPERYWFLRVYGTTYTGRLKELSESILLSDDKDIPLSIDAVKRITKTRELLPNYRVGFELAVKFPEIARTA</sequence>
<reference evidence="1 2" key="1">
    <citation type="submission" date="2015-08" db="EMBL/GenBank/DDBJ databases">
        <title>Next Generation Sequencing and Analysis of the Genome of Puccinia sorghi L Schw, the Causal Agent of Maize Common Rust.</title>
        <authorList>
            <person name="Rochi L."/>
            <person name="Burguener G."/>
            <person name="Darino M."/>
            <person name="Turjanski A."/>
            <person name="Kreff E."/>
            <person name="Dieguez M.J."/>
            <person name="Sacco F."/>
        </authorList>
    </citation>
    <scope>NUCLEOTIDE SEQUENCE [LARGE SCALE GENOMIC DNA]</scope>
    <source>
        <strain evidence="1 2">RO10H11247</strain>
    </source>
</reference>
<keyword evidence="2" id="KW-1185">Reference proteome</keyword>
<evidence type="ECO:0000313" key="2">
    <source>
        <dbReference type="Proteomes" id="UP000037035"/>
    </source>
</evidence>
<accession>A0A0L6V3X6</accession>
<dbReference type="EMBL" id="LAVV01007597">
    <property type="protein sequence ID" value="KNZ55419.1"/>
    <property type="molecule type" value="Genomic_DNA"/>
</dbReference>
<organism evidence="1 2">
    <name type="scientific">Puccinia sorghi</name>
    <dbReference type="NCBI Taxonomy" id="27349"/>
    <lineage>
        <taxon>Eukaryota</taxon>
        <taxon>Fungi</taxon>
        <taxon>Dikarya</taxon>
        <taxon>Basidiomycota</taxon>
        <taxon>Pucciniomycotina</taxon>
        <taxon>Pucciniomycetes</taxon>
        <taxon>Pucciniales</taxon>
        <taxon>Pucciniaceae</taxon>
        <taxon>Puccinia</taxon>
    </lineage>
</organism>
<dbReference type="OrthoDB" id="2506896at2759"/>
<proteinExistence type="predicted"/>
<protein>
    <submittedName>
        <fullName evidence="1">Uncharacterized protein</fullName>
    </submittedName>
</protein>
<gene>
    <name evidence="1" type="ORF">VP01_2686g2</name>
</gene>
<comment type="caution">
    <text evidence="1">The sequence shown here is derived from an EMBL/GenBank/DDBJ whole genome shotgun (WGS) entry which is preliminary data.</text>
</comment>
<name>A0A0L6V3X6_9BASI</name>
<dbReference type="AlphaFoldDB" id="A0A0L6V3X6"/>